<evidence type="ECO:0000256" key="10">
    <source>
        <dbReference type="ARBA" id="ARBA00023034"/>
    </source>
</evidence>
<keyword evidence="10" id="KW-0333">Golgi apparatus</keyword>
<gene>
    <name evidence="17" type="ORF">AB6A40_006175</name>
</gene>
<evidence type="ECO:0000256" key="1">
    <source>
        <dbReference type="ARBA" id="ARBA00004257"/>
    </source>
</evidence>
<organism evidence="17 18">
    <name type="scientific">Gnathostoma spinigerum</name>
    <dbReference type="NCBI Taxonomy" id="75299"/>
    <lineage>
        <taxon>Eukaryota</taxon>
        <taxon>Metazoa</taxon>
        <taxon>Ecdysozoa</taxon>
        <taxon>Nematoda</taxon>
        <taxon>Chromadorea</taxon>
        <taxon>Rhabditida</taxon>
        <taxon>Spirurina</taxon>
        <taxon>Gnathostomatomorpha</taxon>
        <taxon>Gnathostomatoidea</taxon>
        <taxon>Gnathostomatidae</taxon>
        <taxon>Gnathostoma</taxon>
    </lineage>
</organism>
<accession>A0ABD6EPW0</accession>
<evidence type="ECO:0000313" key="17">
    <source>
        <dbReference type="EMBL" id="MFH4979466.1"/>
    </source>
</evidence>
<feature type="region of interest" description="Disordered" evidence="15">
    <location>
        <begin position="1"/>
        <end position="32"/>
    </location>
</feature>
<evidence type="ECO:0000256" key="8">
    <source>
        <dbReference type="ARBA" id="ARBA00022782"/>
    </source>
</evidence>
<keyword evidence="18" id="KW-1185">Reference proteome</keyword>
<evidence type="ECO:0000256" key="7">
    <source>
        <dbReference type="ARBA" id="ARBA00022692"/>
    </source>
</evidence>
<keyword evidence="8" id="KW-0221">Differentiation</keyword>
<keyword evidence="12" id="KW-0325">Glycoprotein</keyword>
<dbReference type="EMBL" id="JBGFUD010004228">
    <property type="protein sequence ID" value="MFH4979466.1"/>
    <property type="molecule type" value="Genomic_DNA"/>
</dbReference>
<reference evidence="17 18" key="1">
    <citation type="submission" date="2024-08" db="EMBL/GenBank/DDBJ databases">
        <title>Gnathostoma spinigerum genome.</title>
        <authorList>
            <person name="Gonzalez-Bertolin B."/>
            <person name="Monzon S."/>
            <person name="Zaballos A."/>
            <person name="Jimenez P."/>
            <person name="Dekumyoy P."/>
            <person name="Varona S."/>
            <person name="Cuesta I."/>
            <person name="Sumanam S."/>
            <person name="Adisakwattana P."/>
            <person name="Gasser R.B."/>
            <person name="Hernandez-Gonzalez A."/>
            <person name="Young N.D."/>
            <person name="Perteguer M.J."/>
        </authorList>
    </citation>
    <scope>NUCLEOTIDE SEQUENCE [LARGE SCALE GENOMIC DNA]</scope>
    <source>
        <strain evidence="17">AL3</strain>
        <tissue evidence="17">Liver</tissue>
    </source>
</reference>
<dbReference type="AlphaFoldDB" id="A0ABD6EPW0"/>
<protein>
    <recommendedName>
        <fullName evidence="4">Protein YIPF3</fullName>
    </recommendedName>
    <alternativeName>
        <fullName evidence="14">YIP1 family member 3</fullName>
    </alternativeName>
</protein>
<evidence type="ECO:0000313" key="18">
    <source>
        <dbReference type="Proteomes" id="UP001608902"/>
    </source>
</evidence>
<comment type="subcellular location">
    <subcellularLocation>
        <location evidence="3">Cell membrane</location>
        <topology evidence="3">Multi-pass membrane protein</topology>
    </subcellularLocation>
    <subcellularLocation>
        <location evidence="2">Cytoplasm</location>
    </subcellularLocation>
    <subcellularLocation>
        <location evidence="1">Golgi apparatus</location>
        <location evidence="1">cis-Golgi network membrane</location>
        <topology evidence="1">Multi-pass membrane protein</topology>
    </subcellularLocation>
</comment>
<feature type="transmembrane region" description="Helical" evidence="16">
    <location>
        <begin position="98"/>
        <end position="116"/>
    </location>
</feature>
<keyword evidence="6" id="KW-0963">Cytoplasm</keyword>
<evidence type="ECO:0000256" key="16">
    <source>
        <dbReference type="SAM" id="Phobius"/>
    </source>
</evidence>
<feature type="transmembrane region" description="Helical" evidence="16">
    <location>
        <begin position="166"/>
        <end position="185"/>
    </location>
</feature>
<feature type="compositionally biased region" description="Low complexity" evidence="15">
    <location>
        <begin position="10"/>
        <end position="25"/>
    </location>
</feature>
<evidence type="ECO:0000256" key="4">
    <source>
        <dbReference type="ARBA" id="ARBA00015622"/>
    </source>
</evidence>
<keyword evidence="11 16" id="KW-0472">Membrane</keyword>
<evidence type="ECO:0000256" key="9">
    <source>
        <dbReference type="ARBA" id="ARBA00022989"/>
    </source>
</evidence>
<sequence length="279" mass="31220">MEPSGPPGMSQTSARQRSSSDQQSQGNFMEDLPPSFRSHIPEMVWAAGAKQVKDTFNSYGRIDIFRPYFDVDPLQVRRRLIQSLIPRKPSQMFIANDMYGPSMLILTLVALLLFSMKSNGYVVQDGTLIGTAMLTCIGAWVFISLTISALCYVLSTDISSVHTFSLVGYSFFSHCIVIFLTTVFHPSHSHLFFYSMAIVFCVPACLRLCLYLSSRTQEKSHKLMISGAVFTLLLAFLFYLHFGFHVMMEELGEILGETDFNGSPTPKHSSPTNIEMTSS</sequence>
<dbReference type="PANTHER" id="PTHR15627">
    <property type="entry name" value="NATURAL KILLER CELL-SPECIFIC ANTIGEN KLIP1"/>
    <property type="match status" value="1"/>
</dbReference>
<comment type="caution">
    <text evidence="17">The sequence shown here is derived from an EMBL/GenBank/DDBJ whole genome shotgun (WGS) entry which is preliminary data.</text>
</comment>
<dbReference type="PANTHER" id="PTHR15627:SF14">
    <property type="entry name" value="PROTEIN YIPF3"/>
    <property type="match status" value="1"/>
</dbReference>
<keyword evidence="9 16" id="KW-1133">Transmembrane helix</keyword>
<evidence type="ECO:0000256" key="15">
    <source>
        <dbReference type="SAM" id="MobiDB-lite"/>
    </source>
</evidence>
<keyword evidence="5" id="KW-1003">Cell membrane</keyword>
<proteinExistence type="predicted"/>
<evidence type="ECO:0000256" key="11">
    <source>
        <dbReference type="ARBA" id="ARBA00023136"/>
    </source>
</evidence>
<feature type="transmembrane region" description="Helical" evidence="16">
    <location>
        <begin position="191"/>
        <end position="211"/>
    </location>
</feature>
<evidence type="ECO:0000256" key="13">
    <source>
        <dbReference type="ARBA" id="ARBA00024809"/>
    </source>
</evidence>
<dbReference type="GO" id="GO:0005886">
    <property type="term" value="C:plasma membrane"/>
    <property type="evidence" value="ECO:0007669"/>
    <property type="project" value="UniProtKB-SubCell"/>
</dbReference>
<feature type="transmembrane region" description="Helical" evidence="16">
    <location>
        <begin position="128"/>
        <end position="154"/>
    </location>
</feature>
<name>A0ABD6EPW0_9BILA</name>
<keyword evidence="7 16" id="KW-0812">Transmembrane</keyword>
<evidence type="ECO:0000256" key="5">
    <source>
        <dbReference type="ARBA" id="ARBA00022475"/>
    </source>
</evidence>
<evidence type="ECO:0000256" key="2">
    <source>
        <dbReference type="ARBA" id="ARBA00004496"/>
    </source>
</evidence>
<dbReference type="GO" id="GO:0030154">
    <property type="term" value="P:cell differentiation"/>
    <property type="evidence" value="ECO:0007669"/>
    <property type="project" value="UniProtKB-KW"/>
</dbReference>
<dbReference type="InterPro" id="IPR051521">
    <property type="entry name" value="tRNA_Mod/Golgi_Maint"/>
</dbReference>
<evidence type="ECO:0000256" key="14">
    <source>
        <dbReference type="ARBA" id="ARBA00032951"/>
    </source>
</evidence>
<dbReference type="Proteomes" id="UP001608902">
    <property type="component" value="Unassembled WGS sequence"/>
</dbReference>
<comment type="function">
    <text evidence="13">Involved in the maintenance of the Golgi structure. May play a role in hematopoiesis.</text>
</comment>
<dbReference type="GO" id="GO:0005794">
    <property type="term" value="C:Golgi apparatus"/>
    <property type="evidence" value="ECO:0007669"/>
    <property type="project" value="UniProtKB-SubCell"/>
</dbReference>
<evidence type="ECO:0000256" key="12">
    <source>
        <dbReference type="ARBA" id="ARBA00023180"/>
    </source>
</evidence>
<evidence type="ECO:0000256" key="6">
    <source>
        <dbReference type="ARBA" id="ARBA00022490"/>
    </source>
</evidence>
<evidence type="ECO:0000256" key="3">
    <source>
        <dbReference type="ARBA" id="ARBA00004651"/>
    </source>
</evidence>
<feature type="transmembrane region" description="Helical" evidence="16">
    <location>
        <begin position="223"/>
        <end position="242"/>
    </location>
</feature>